<evidence type="ECO:0000256" key="8">
    <source>
        <dbReference type="ARBA" id="ARBA00023180"/>
    </source>
</evidence>
<dbReference type="VEuPathDB" id="VectorBase:GBRI018928"/>
<dbReference type="GO" id="GO:0050907">
    <property type="term" value="P:detection of chemical stimulus involved in sensory perception"/>
    <property type="evidence" value="ECO:0007669"/>
    <property type="project" value="UniProtKB-ARBA"/>
</dbReference>
<feature type="transmembrane region" description="Helical" evidence="9">
    <location>
        <begin position="575"/>
        <end position="596"/>
    </location>
</feature>
<dbReference type="AlphaFoldDB" id="A0A1A9WGK9"/>
<dbReference type="Gene3D" id="1.10.287.70">
    <property type="match status" value="1"/>
</dbReference>
<dbReference type="EnsemblMetazoa" id="GBRI018928-RA">
    <property type="protein sequence ID" value="GBRI018928-PA"/>
    <property type="gene ID" value="GBRI018928"/>
</dbReference>
<protein>
    <recommendedName>
        <fullName evidence="10">Ionotropic glutamate receptor C-terminal domain-containing protein</fullName>
    </recommendedName>
</protein>
<evidence type="ECO:0000313" key="12">
    <source>
        <dbReference type="Proteomes" id="UP000091820"/>
    </source>
</evidence>
<evidence type="ECO:0000256" key="1">
    <source>
        <dbReference type="ARBA" id="ARBA00004651"/>
    </source>
</evidence>
<dbReference type="InterPro" id="IPR001320">
    <property type="entry name" value="Iontro_rcpt_C"/>
</dbReference>
<evidence type="ECO:0000313" key="11">
    <source>
        <dbReference type="EnsemblMetazoa" id="GBRI018928-PA"/>
    </source>
</evidence>
<dbReference type="GO" id="GO:0005886">
    <property type="term" value="C:plasma membrane"/>
    <property type="evidence" value="ECO:0007669"/>
    <property type="project" value="UniProtKB-SubCell"/>
</dbReference>
<sequence>MSLFFGQNYKNNLKKIAEKIIKNVLLLVKNNKLNNDLESKLDEDIVSFAEQREIFLENDLKCNALTEKLTLSIVKSHCESFLAFQNDIMPFVEAFLNASIYSVWRSKRNRFVFGIQNEFNIDKLSKHKFFKEQSALLLVEQSFVDLSIFYLKTNRFQGLQNKNWITFDSLDVFNASSGRFVYENDLFPDKIKNLKGREIILTGFDYLPYSSVRYVNDKNNSYDLAFGSNSSGGALIDGTETRVILTFCELYNCTVLIDSTEADDWGEVYPNISGEGSLGMIPRYVNVFGKDWNNPTNTGTKKNCRRLASWLLPLEPFQYSLWLAVIVYLILEVLTLIIMYKFENFLLSRLRSWYQNFEFGYTTTLKLFVSQAGGEYVRCLTLRVLLFTCFLNDLIITSIYGGGLASILTIPSYEEAADTVERLHTHNLKWTANSLAWVYAIRNAEDELTMAIMKNFHLYNDEQIAEISKTRSDMGFTLERLPFGHYAIGDYLSSKSIENLKIMKEDLYFQYTVAFTKRLWPMLDRFDQLIYNWHSAGLDTYWELRIVANTMDLKKQKQVEATIYSNMDDMGPIKLGMSNFAGILLIWILGIATAMVKSEDLENIPTSNPFNSYGIM</sequence>
<reference evidence="12" key="1">
    <citation type="submission" date="2014-03" db="EMBL/GenBank/DDBJ databases">
        <authorList>
            <person name="Aksoy S."/>
            <person name="Warren W."/>
            <person name="Wilson R.K."/>
        </authorList>
    </citation>
    <scope>NUCLEOTIDE SEQUENCE [LARGE SCALE GENOMIC DNA]</scope>
    <source>
        <strain evidence="12">IAEA</strain>
    </source>
</reference>
<evidence type="ECO:0000256" key="2">
    <source>
        <dbReference type="ARBA" id="ARBA00008685"/>
    </source>
</evidence>
<keyword evidence="7" id="KW-0675">Receptor</keyword>
<name>A0A1A9WGK9_9MUSC</name>
<keyword evidence="3" id="KW-1003">Cell membrane</keyword>
<dbReference type="STRING" id="37001.A0A1A9WGK9"/>
<keyword evidence="5 9" id="KW-1133">Transmembrane helix</keyword>
<dbReference type="PANTHER" id="PTHR42643:SF40">
    <property type="entry name" value="IONOTROPIC RECEPTOR 41A-RELATED"/>
    <property type="match status" value="1"/>
</dbReference>
<dbReference type="GO" id="GO:0015276">
    <property type="term" value="F:ligand-gated monoatomic ion channel activity"/>
    <property type="evidence" value="ECO:0007669"/>
    <property type="project" value="InterPro"/>
</dbReference>
<evidence type="ECO:0000256" key="3">
    <source>
        <dbReference type="ARBA" id="ARBA00022475"/>
    </source>
</evidence>
<reference evidence="11" key="2">
    <citation type="submission" date="2020-05" db="UniProtKB">
        <authorList>
            <consortium name="EnsemblMetazoa"/>
        </authorList>
    </citation>
    <scope>IDENTIFICATION</scope>
    <source>
        <strain evidence="11">IAEA</strain>
    </source>
</reference>
<feature type="domain" description="Ionotropic glutamate receptor C-terminal" evidence="10">
    <location>
        <begin position="319"/>
        <end position="591"/>
    </location>
</feature>
<evidence type="ECO:0000259" key="10">
    <source>
        <dbReference type="Pfam" id="PF00060"/>
    </source>
</evidence>
<evidence type="ECO:0000256" key="9">
    <source>
        <dbReference type="SAM" id="Phobius"/>
    </source>
</evidence>
<dbReference type="PANTHER" id="PTHR42643">
    <property type="entry name" value="IONOTROPIC RECEPTOR 20A-RELATED"/>
    <property type="match status" value="1"/>
</dbReference>
<evidence type="ECO:0000256" key="4">
    <source>
        <dbReference type="ARBA" id="ARBA00022692"/>
    </source>
</evidence>
<dbReference type="Proteomes" id="UP000091820">
    <property type="component" value="Unassembled WGS sequence"/>
</dbReference>
<organism evidence="11 12">
    <name type="scientific">Glossina brevipalpis</name>
    <dbReference type="NCBI Taxonomy" id="37001"/>
    <lineage>
        <taxon>Eukaryota</taxon>
        <taxon>Metazoa</taxon>
        <taxon>Ecdysozoa</taxon>
        <taxon>Arthropoda</taxon>
        <taxon>Hexapoda</taxon>
        <taxon>Insecta</taxon>
        <taxon>Pterygota</taxon>
        <taxon>Neoptera</taxon>
        <taxon>Endopterygota</taxon>
        <taxon>Diptera</taxon>
        <taxon>Brachycera</taxon>
        <taxon>Muscomorpha</taxon>
        <taxon>Hippoboscoidea</taxon>
        <taxon>Glossinidae</taxon>
        <taxon>Glossina</taxon>
    </lineage>
</organism>
<evidence type="ECO:0000256" key="6">
    <source>
        <dbReference type="ARBA" id="ARBA00023136"/>
    </source>
</evidence>
<comment type="subcellular location">
    <subcellularLocation>
        <location evidence="1">Cell membrane</location>
        <topology evidence="1">Multi-pass membrane protein</topology>
    </subcellularLocation>
</comment>
<keyword evidence="12" id="KW-1185">Reference proteome</keyword>
<dbReference type="InterPro" id="IPR052192">
    <property type="entry name" value="Insect_Ionotropic_Sensory_Rcpt"/>
</dbReference>
<comment type="similarity">
    <text evidence="2">Belongs to the glutamate-gated ion channel (TC 1.A.10.1) family.</text>
</comment>
<accession>A0A1A9WGK9</accession>
<evidence type="ECO:0000256" key="5">
    <source>
        <dbReference type="ARBA" id="ARBA00022989"/>
    </source>
</evidence>
<feature type="transmembrane region" description="Helical" evidence="9">
    <location>
        <begin position="319"/>
        <end position="342"/>
    </location>
</feature>
<keyword evidence="6 9" id="KW-0472">Membrane</keyword>
<proteinExistence type="inferred from homology"/>
<keyword evidence="4 9" id="KW-0812">Transmembrane</keyword>
<keyword evidence="8" id="KW-0325">Glycoprotein</keyword>
<evidence type="ECO:0000256" key="7">
    <source>
        <dbReference type="ARBA" id="ARBA00023170"/>
    </source>
</evidence>
<dbReference type="Pfam" id="PF00060">
    <property type="entry name" value="Lig_chan"/>
    <property type="match status" value="1"/>
</dbReference>